<keyword evidence="2" id="KW-1185">Reference proteome</keyword>
<organism evidence="1 2">
    <name type="scientific">Lipomyces kononenkoae</name>
    <name type="common">Yeast</name>
    <dbReference type="NCBI Taxonomy" id="34357"/>
    <lineage>
        <taxon>Eukaryota</taxon>
        <taxon>Fungi</taxon>
        <taxon>Dikarya</taxon>
        <taxon>Ascomycota</taxon>
        <taxon>Saccharomycotina</taxon>
        <taxon>Lipomycetes</taxon>
        <taxon>Lipomycetales</taxon>
        <taxon>Lipomycetaceae</taxon>
        <taxon>Lipomyces</taxon>
    </lineage>
</organism>
<evidence type="ECO:0000313" key="1">
    <source>
        <dbReference type="EMBL" id="KAK9239140.1"/>
    </source>
</evidence>
<protein>
    <submittedName>
        <fullName evidence="1">Uncharacterized protein</fullName>
    </submittedName>
</protein>
<comment type="caution">
    <text evidence="1">The sequence shown here is derived from an EMBL/GenBank/DDBJ whole genome shotgun (WGS) entry which is preliminary data.</text>
</comment>
<accession>A0ACC3T662</accession>
<name>A0ACC3T662_LIPKO</name>
<dbReference type="EMBL" id="MU971349">
    <property type="protein sequence ID" value="KAK9239140.1"/>
    <property type="molecule type" value="Genomic_DNA"/>
</dbReference>
<evidence type="ECO:0000313" key="2">
    <source>
        <dbReference type="Proteomes" id="UP001433508"/>
    </source>
</evidence>
<dbReference type="Proteomes" id="UP001433508">
    <property type="component" value="Unassembled WGS sequence"/>
</dbReference>
<reference evidence="2" key="1">
    <citation type="journal article" date="2024" name="Front. Bioeng. Biotechnol.">
        <title>Genome-scale model development and genomic sequencing of the oleaginous clade Lipomyces.</title>
        <authorList>
            <person name="Czajka J.J."/>
            <person name="Han Y."/>
            <person name="Kim J."/>
            <person name="Mondo S.J."/>
            <person name="Hofstad B.A."/>
            <person name="Robles A."/>
            <person name="Haridas S."/>
            <person name="Riley R."/>
            <person name="LaButti K."/>
            <person name="Pangilinan J."/>
            <person name="Andreopoulos W."/>
            <person name="Lipzen A."/>
            <person name="Yan J."/>
            <person name="Wang M."/>
            <person name="Ng V."/>
            <person name="Grigoriev I.V."/>
            <person name="Spatafora J.W."/>
            <person name="Magnuson J.K."/>
            <person name="Baker S.E."/>
            <person name="Pomraning K.R."/>
        </authorList>
    </citation>
    <scope>NUCLEOTIDE SEQUENCE [LARGE SCALE GENOMIC DNA]</scope>
    <source>
        <strain evidence="2">CBS 7786</strain>
    </source>
</reference>
<gene>
    <name evidence="1" type="ORF">V1525DRAFT_399279</name>
</gene>
<sequence>MSDHLREIEQLRRELEQERREREQERREKEQELEQERREREQERREREQERREREQERREKEQELEQERREKEQLQLQVQETTLEEYLRDCHCYIFKALRIADKSVSSTGRGTRVDGKRYPRRLCRWDDFANIQRDHFDTIKKAFGDTRLFPQSMWTSDKADDACPDPAAVEKHIDTFEKVAIESPVRRIFQKLLEVEPRIQEQFNFVQLRLSCNNIELKGQTDSGQAGDSNGGEEMQERRRRSGPSKRVASEQTVQQTTYPDGLGFRKHPEGDENLAFVYEYKAAQRDRTDERIAMALTQVFDYMVDRGVAYGYVTAGQALIFLHIKQRDLRTLYYHLSVPDEEADDDNGGLRISYTAVAQLASFCLLTLRSEAIQGPLLEKALERAETELKKWPEPYDEAWELLERMGMDSSPSASSSQATSGSLYEEEDKSKVLLTIRKYSLRSLSTCRDTAAIRTDNENEDDDPSGAPTSVLRRTGANKRKGTPWSRSSEDEDNEMSSNSDSQPTRQYCTQACLLGLKRGWNLDENCPNVSLHRTVEGGIRHPISASEFASMVGERLRQNPYRDCVALDPYGVLGKIGAIGALFKLELAPYGYTFVGKGTQSVHLRCLQHESLVYSRLESLQGEVVPVHLGIVNLAGGYVLPGAARVLHMMLMSWGGEIAARADVPDLSVELRRSSRAVWSEGVDHGDEREPNILWNKERRRVMLIDFDRAALRPAAKHKQLSKLSGKGKKRQWQGDILRCMTQNTQ</sequence>
<proteinExistence type="predicted"/>